<name>A0AAD4L0F7_9EURO</name>
<feature type="non-terminal residue" evidence="2">
    <location>
        <position position="167"/>
    </location>
</feature>
<dbReference type="EMBL" id="JAJTJA010000001">
    <property type="protein sequence ID" value="KAH8705288.1"/>
    <property type="molecule type" value="Genomic_DNA"/>
</dbReference>
<evidence type="ECO:0000313" key="2">
    <source>
        <dbReference type="EMBL" id="KAH8705288.1"/>
    </source>
</evidence>
<sequence length="167" mass="17883">TAAVTMPSETAAFTEVFEAEIYKHLSETSALDDLHAELLFSLQRAGWTERIKSLSLELLRAGRCNHFDDLVDVVVTLAAGEPHPTVPEVNPTSATTNGHSTTNGVESDSESPFKNLDVRIPKEVVDQGVKAIKDSIRPIATIEDDGGVGGNASTAENSNHATKSEKK</sequence>
<evidence type="ECO:0000313" key="3">
    <source>
        <dbReference type="Proteomes" id="UP001201262"/>
    </source>
</evidence>
<proteinExistence type="predicted"/>
<dbReference type="GeneID" id="70240412"/>
<evidence type="ECO:0000256" key="1">
    <source>
        <dbReference type="SAM" id="MobiDB-lite"/>
    </source>
</evidence>
<dbReference type="AlphaFoldDB" id="A0AAD4L0F7"/>
<dbReference type="Proteomes" id="UP001201262">
    <property type="component" value="Unassembled WGS sequence"/>
</dbReference>
<reference evidence="2" key="1">
    <citation type="submission" date="2021-12" db="EMBL/GenBank/DDBJ databases">
        <title>Convergent genome expansion in fungi linked to evolution of root-endophyte symbiosis.</title>
        <authorList>
            <consortium name="DOE Joint Genome Institute"/>
            <person name="Ke Y.-H."/>
            <person name="Bonito G."/>
            <person name="Liao H.-L."/>
            <person name="Looney B."/>
            <person name="Rojas-Flechas A."/>
            <person name="Nash J."/>
            <person name="Hameed K."/>
            <person name="Schadt C."/>
            <person name="Martin F."/>
            <person name="Crous P.W."/>
            <person name="Miettinen O."/>
            <person name="Magnuson J.K."/>
            <person name="Labbe J."/>
            <person name="Jacobson D."/>
            <person name="Doktycz M.J."/>
            <person name="Veneault-Fourrey C."/>
            <person name="Kuo A."/>
            <person name="Mondo S."/>
            <person name="Calhoun S."/>
            <person name="Riley R."/>
            <person name="Ohm R."/>
            <person name="LaButti K."/>
            <person name="Andreopoulos B."/>
            <person name="Pangilinan J."/>
            <person name="Nolan M."/>
            <person name="Tritt A."/>
            <person name="Clum A."/>
            <person name="Lipzen A."/>
            <person name="Daum C."/>
            <person name="Barry K."/>
            <person name="Grigoriev I.V."/>
            <person name="Vilgalys R."/>
        </authorList>
    </citation>
    <scope>NUCLEOTIDE SEQUENCE</scope>
    <source>
        <strain evidence="2">PMI_201</strain>
    </source>
</reference>
<feature type="region of interest" description="Disordered" evidence="1">
    <location>
        <begin position="140"/>
        <end position="167"/>
    </location>
</feature>
<feature type="region of interest" description="Disordered" evidence="1">
    <location>
        <begin position="82"/>
        <end position="114"/>
    </location>
</feature>
<protein>
    <submittedName>
        <fullName evidence="2">Uncharacterized protein</fullName>
    </submittedName>
</protein>
<comment type="caution">
    <text evidence="2">The sequence shown here is derived from an EMBL/GenBank/DDBJ whole genome shotgun (WGS) entry which is preliminary data.</text>
</comment>
<feature type="compositionally biased region" description="Polar residues" evidence="1">
    <location>
        <begin position="90"/>
        <end position="112"/>
    </location>
</feature>
<feature type="non-terminal residue" evidence="2">
    <location>
        <position position="1"/>
    </location>
</feature>
<keyword evidence="3" id="KW-1185">Reference proteome</keyword>
<accession>A0AAD4L0F7</accession>
<dbReference type="RefSeq" id="XP_046077909.1">
    <property type="nucleotide sequence ID" value="XM_046210125.1"/>
</dbReference>
<gene>
    <name evidence="2" type="ORF">BGW36DRAFT_265858</name>
</gene>
<organism evidence="2 3">
    <name type="scientific">Talaromyces proteolyticus</name>
    <dbReference type="NCBI Taxonomy" id="1131652"/>
    <lineage>
        <taxon>Eukaryota</taxon>
        <taxon>Fungi</taxon>
        <taxon>Dikarya</taxon>
        <taxon>Ascomycota</taxon>
        <taxon>Pezizomycotina</taxon>
        <taxon>Eurotiomycetes</taxon>
        <taxon>Eurotiomycetidae</taxon>
        <taxon>Eurotiales</taxon>
        <taxon>Trichocomaceae</taxon>
        <taxon>Talaromyces</taxon>
        <taxon>Talaromyces sect. Bacilispori</taxon>
    </lineage>
</organism>
<feature type="compositionally biased region" description="Polar residues" evidence="1">
    <location>
        <begin position="151"/>
        <end position="161"/>
    </location>
</feature>